<sequence length="182" mass="21368">MTYCANQENLEIEISNEILLIQLLAQKFFNILVLAIADDCEEIQYQNIERFLKFLRHKVEMQIEEGIIAAILLQRFISNQTIKGVHVLDKTNVGTVLIVSFMLAMKLRRDVNFKNNFFAKTFNISNVDLNKSECGFLRMIEHQTWVEDSEYFKLFNEIQFVKITTQQSQFSVIFDEIPNSEK</sequence>
<dbReference type="PANTHER" id="PTHR15615">
    <property type="match status" value="1"/>
</dbReference>
<protein>
    <recommendedName>
        <fullName evidence="3">Cyclin N-terminal domain-containing protein</fullName>
    </recommendedName>
</protein>
<dbReference type="Pfam" id="PF08613">
    <property type="entry name" value="Cyclin"/>
    <property type="match status" value="1"/>
</dbReference>
<name>A0A5J4VEA7_9EUKA</name>
<reference evidence="1 2" key="1">
    <citation type="submission" date="2019-03" db="EMBL/GenBank/DDBJ databases">
        <title>Single cell metagenomics reveals metabolic interactions within the superorganism composed of flagellate Streblomastix strix and complex community of Bacteroidetes bacteria on its surface.</title>
        <authorList>
            <person name="Treitli S.C."/>
            <person name="Kolisko M."/>
            <person name="Husnik F."/>
            <person name="Keeling P."/>
            <person name="Hampl V."/>
        </authorList>
    </citation>
    <scope>NUCLEOTIDE SEQUENCE [LARGE SCALE GENOMIC DNA]</scope>
    <source>
        <strain evidence="1">ST1C</strain>
    </source>
</reference>
<dbReference type="Gene3D" id="1.10.472.10">
    <property type="entry name" value="Cyclin-like"/>
    <property type="match status" value="1"/>
</dbReference>
<dbReference type="Proteomes" id="UP000324800">
    <property type="component" value="Unassembled WGS sequence"/>
</dbReference>
<gene>
    <name evidence="1" type="ORF">EZS28_023714</name>
</gene>
<evidence type="ECO:0000313" key="2">
    <source>
        <dbReference type="Proteomes" id="UP000324800"/>
    </source>
</evidence>
<proteinExistence type="predicted"/>
<dbReference type="InterPro" id="IPR013922">
    <property type="entry name" value="Cyclin_PHO80-like"/>
</dbReference>
<comment type="caution">
    <text evidence="1">The sequence shown here is derived from an EMBL/GenBank/DDBJ whole genome shotgun (WGS) entry which is preliminary data.</text>
</comment>
<dbReference type="PANTHER" id="PTHR15615:SF108">
    <property type="entry name" value="PROTEIN CNPPD1"/>
    <property type="match status" value="1"/>
</dbReference>
<evidence type="ECO:0000313" key="1">
    <source>
        <dbReference type="EMBL" id="KAA6380759.1"/>
    </source>
</evidence>
<dbReference type="EMBL" id="SNRW01007726">
    <property type="protein sequence ID" value="KAA6380759.1"/>
    <property type="molecule type" value="Genomic_DNA"/>
</dbReference>
<organism evidence="1 2">
    <name type="scientific">Streblomastix strix</name>
    <dbReference type="NCBI Taxonomy" id="222440"/>
    <lineage>
        <taxon>Eukaryota</taxon>
        <taxon>Metamonada</taxon>
        <taxon>Preaxostyla</taxon>
        <taxon>Oxymonadida</taxon>
        <taxon>Streblomastigidae</taxon>
        <taxon>Streblomastix</taxon>
    </lineage>
</organism>
<accession>A0A5J4VEA7</accession>
<dbReference type="AlphaFoldDB" id="A0A5J4VEA7"/>
<evidence type="ECO:0008006" key="3">
    <source>
        <dbReference type="Google" id="ProtNLM"/>
    </source>
</evidence>
<dbReference type="GO" id="GO:0019901">
    <property type="term" value="F:protein kinase binding"/>
    <property type="evidence" value="ECO:0007669"/>
    <property type="project" value="InterPro"/>
</dbReference>